<evidence type="ECO:0000313" key="15">
    <source>
        <dbReference type="Proteomes" id="UP000285310"/>
    </source>
</evidence>
<dbReference type="PANTHER" id="PTHR30070:SF1">
    <property type="entry name" value="CYTOCHROME C BIOGENESIS B-RELATED"/>
    <property type="match status" value="1"/>
</dbReference>
<dbReference type="FunCoup" id="A0A423Q2F5">
    <property type="interactions" value="296"/>
</dbReference>
<feature type="transmembrane region" description="Helical" evidence="13">
    <location>
        <begin position="21"/>
        <end position="40"/>
    </location>
</feature>
<organism evidence="14 15">
    <name type="scientific">Salinisphaera japonica YTM-1</name>
    <dbReference type="NCBI Taxonomy" id="1209778"/>
    <lineage>
        <taxon>Bacteria</taxon>
        <taxon>Pseudomonadati</taxon>
        <taxon>Pseudomonadota</taxon>
        <taxon>Gammaproteobacteria</taxon>
        <taxon>Salinisphaerales</taxon>
        <taxon>Salinisphaeraceae</taxon>
        <taxon>Salinisphaera</taxon>
    </lineage>
</organism>
<evidence type="ECO:0000256" key="11">
    <source>
        <dbReference type="ARBA" id="ARBA00023136"/>
    </source>
</evidence>
<dbReference type="RefSeq" id="WP_123656844.1">
    <property type="nucleotide sequence ID" value="NZ_AYKG01000001.1"/>
</dbReference>
<evidence type="ECO:0000256" key="2">
    <source>
        <dbReference type="ARBA" id="ARBA00004429"/>
    </source>
</evidence>
<evidence type="ECO:0000256" key="12">
    <source>
        <dbReference type="PIRNR" id="PIRNR002764"/>
    </source>
</evidence>
<gene>
    <name evidence="14" type="ORF">SAJA_00695</name>
</gene>
<evidence type="ECO:0000256" key="5">
    <source>
        <dbReference type="ARBA" id="ARBA00022448"/>
    </source>
</evidence>
<comment type="function">
    <text evidence="1 12">Required for the export of heme to the periplasm for the biogenesis of c-type cytochromes.</text>
</comment>
<feature type="transmembrane region" description="Helical" evidence="13">
    <location>
        <begin position="93"/>
        <end position="121"/>
    </location>
</feature>
<keyword evidence="5 12" id="KW-0813">Transport</keyword>
<dbReference type="GO" id="GO:0017004">
    <property type="term" value="P:cytochrome complex assembly"/>
    <property type="evidence" value="ECO:0007669"/>
    <property type="project" value="UniProtKB-KW"/>
</dbReference>
<comment type="similarity">
    <text evidence="3 12">Belongs to the CcmB/CycW/HelB family.</text>
</comment>
<keyword evidence="15" id="KW-1185">Reference proteome</keyword>
<keyword evidence="10 13" id="KW-1133">Transmembrane helix</keyword>
<evidence type="ECO:0000256" key="3">
    <source>
        <dbReference type="ARBA" id="ARBA00010544"/>
    </source>
</evidence>
<keyword evidence="6 12" id="KW-1003">Cell membrane</keyword>
<dbReference type="PANTHER" id="PTHR30070">
    <property type="entry name" value="HEME EXPORTER PROTEIN B"/>
    <property type="match status" value="1"/>
</dbReference>
<keyword evidence="11 12" id="KW-0472">Membrane</keyword>
<evidence type="ECO:0000256" key="7">
    <source>
        <dbReference type="ARBA" id="ARBA00022519"/>
    </source>
</evidence>
<feature type="transmembrane region" description="Helical" evidence="13">
    <location>
        <begin position="161"/>
        <end position="182"/>
    </location>
</feature>
<keyword evidence="8 13" id="KW-0812">Transmembrane</keyword>
<keyword evidence="9 12" id="KW-0201">Cytochrome c-type biogenesis</keyword>
<name>A0A423Q2F5_9GAMM</name>
<evidence type="ECO:0000313" key="14">
    <source>
        <dbReference type="EMBL" id="ROO32789.1"/>
    </source>
</evidence>
<dbReference type="Proteomes" id="UP000285310">
    <property type="component" value="Unassembled WGS sequence"/>
</dbReference>
<evidence type="ECO:0000256" key="13">
    <source>
        <dbReference type="SAM" id="Phobius"/>
    </source>
</evidence>
<evidence type="ECO:0000256" key="9">
    <source>
        <dbReference type="ARBA" id="ARBA00022748"/>
    </source>
</evidence>
<evidence type="ECO:0000256" key="6">
    <source>
        <dbReference type="ARBA" id="ARBA00022475"/>
    </source>
</evidence>
<dbReference type="GO" id="GO:0015232">
    <property type="term" value="F:heme transmembrane transporter activity"/>
    <property type="evidence" value="ECO:0007669"/>
    <property type="project" value="InterPro"/>
</dbReference>
<dbReference type="AlphaFoldDB" id="A0A423Q2F5"/>
<proteinExistence type="inferred from homology"/>
<evidence type="ECO:0000256" key="8">
    <source>
        <dbReference type="ARBA" id="ARBA00022692"/>
    </source>
</evidence>
<evidence type="ECO:0000256" key="4">
    <source>
        <dbReference type="ARBA" id="ARBA00016452"/>
    </source>
</evidence>
<evidence type="ECO:0000256" key="1">
    <source>
        <dbReference type="ARBA" id="ARBA00002442"/>
    </source>
</evidence>
<dbReference type="EMBL" id="AYKG01000001">
    <property type="protein sequence ID" value="ROO32789.1"/>
    <property type="molecule type" value="Genomic_DNA"/>
</dbReference>
<dbReference type="PIRSF" id="PIRSF002764">
    <property type="entry name" value="CcmB"/>
    <property type="match status" value="1"/>
</dbReference>
<dbReference type="Pfam" id="PF03379">
    <property type="entry name" value="CcmB"/>
    <property type="match status" value="1"/>
</dbReference>
<keyword evidence="7 12" id="KW-0997">Cell inner membrane</keyword>
<accession>A0A423Q2F5</accession>
<reference evidence="14 15" key="1">
    <citation type="submission" date="2013-10" db="EMBL/GenBank/DDBJ databases">
        <title>Salinisphaera japonica YTM-1 Genome Sequencing.</title>
        <authorList>
            <person name="Lai Q."/>
            <person name="Li C."/>
            <person name="Shao Z."/>
        </authorList>
    </citation>
    <scope>NUCLEOTIDE SEQUENCE [LARGE SCALE GENOMIC DNA]</scope>
    <source>
        <strain evidence="14 15">YTM-1</strain>
    </source>
</reference>
<dbReference type="OrthoDB" id="9799895at2"/>
<dbReference type="PRINTS" id="PR01414">
    <property type="entry name" value="CCMBBIOGNSIS"/>
</dbReference>
<evidence type="ECO:0000256" key="10">
    <source>
        <dbReference type="ARBA" id="ARBA00022989"/>
    </source>
</evidence>
<comment type="caution">
    <text evidence="14">The sequence shown here is derived from an EMBL/GenBank/DDBJ whole genome shotgun (WGS) entry which is preliminary data.</text>
</comment>
<feature type="transmembrane region" description="Helical" evidence="13">
    <location>
        <begin position="194"/>
        <end position="217"/>
    </location>
</feature>
<sequence length="223" mass="23417">MGRVFWAVFRRDLAIAGRQRGVLVHQLLFFVLVVALFPLGTNTDQAVLLAVAPAVLWMGVLLSVLLSLNGLFQTDHEDGTLAQYLLSSEPLAVIALAKMIAHWLASGALFVVAGPVLMLMLGVPLDVLPVMMLTLGLGTPTLVFIGAIAAALTLRLPRAGLLLGLLVFPLYVPVLIFGSGVIRGAIVGLPYAGAVYVMAALCVLAITLGPWAIAAALRIGFDA</sequence>
<dbReference type="NCBIfam" id="TIGR01190">
    <property type="entry name" value="ccmB"/>
    <property type="match status" value="1"/>
</dbReference>
<protein>
    <recommendedName>
        <fullName evidence="4 12">Heme exporter protein B</fullName>
    </recommendedName>
</protein>
<dbReference type="InterPro" id="IPR003544">
    <property type="entry name" value="Cyt_c_biogenesis_CcmB"/>
</dbReference>
<dbReference type="GO" id="GO:0005886">
    <property type="term" value="C:plasma membrane"/>
    <property type="evidence" value="ECO:0007669"/>
    <property type="project" value="UniProtKB-SubCell"/>
</dbReference>
<dbReference type="GO" id="GO:1903607">
    <property type="term" value="P:cytochrome c biosynthetic process"/>
    <property type="evidence" value="ECO:0007669"/>
    <property type="project" value="TreeGrafter"/>
</dbReference>
<feature type="transmembrane region" description="Helical" evidence="13">
    <location>
        <begin position="46"/>
        <end position="72"/>
    </location>
</feature>
<dbReference type="InParanoid" id="A0A423Q2F5"/>
<feature type="transmembrane region" description="Helical" evidence="13">
    <location>
        <begin position="127"/>
        <end position="154"/>
    </location>
</feature>
<dbReference type="InterPro" id="IPR026031">
    <property type="entry name" value="Cyt_c_CcmB_bac"/>
</dbReference>
<comment type="subcellular location">
    <subcellularLocation>
        <location evidence="2">Cell inner membrane</location>
        <topology evidence="2">Multi-pass membrane protein</topology>
    </subcellularLocation>
</comment>